<dbReference type="CDD" id="cd24013">
    <property type="entry name" value="ASKHA_ATPase_BT3980-like"/>
    <property type="match status" value="1"/>
</dbReference>
<dbReference type="Gene3D" id="3.30.420.250">
    <property type="match status" value="1"/>
</dbReference>
<comment type="caution">
    <text evidence="1">The sequence shown here is derived from an EMBL/GenBank/DDBJ whole genome shotgun (WGS) entry which is preliminary data.</text>
</comment>
<evidence type="ECO:0000313" key="1">
    <source>
        <dbReference type="EMBL" id="MPM69473.1"/>
    </source>
</evidence>
<dbReference type="InterPro" id="IPR024213">
    <property type="entry name" value="DUF3822"/>
</dbReference>
<protein>
    <recommendedName>
        <fullName evidence="2">DUF3822 domain-containing protein</fullName>
    </recommendedName>
</protein>
<evidence type="ECO:0008006" key="2">
    <source>
        <dbReference type="Google" id="ProtNLM"/>
    </source>
</evidence>
<dbReference type="Gene3D" id="3.30.420.260">
    <property type="match status" value="1"/>
</dbReference>
<dbReference type="EMBL" id="VSSQ01022898">
    <property type="protein sequence ID" value="MPM69473.1"/>
    <property type="molecule type" value="Genomic_DNA"/>
</dbReference>
<organism evidence="1">
    <name type="scientific">bioreactor metagenome</name>
    <dbReference type="NCBI Taxonomy" id="1076179"/>
    <lineage>
        <taxon>unclassified sequences</taxon>
        <taxon>metagenomes</taxon>
        <taxon>ecological metagenomes</taxon>
    </lineage>
</organism>
<name>A0A645C296_9ZZZZ</name>
<reference evidence="1" key="1">
    <citation type="submission" date="2019-08" db="EMBL/GenBank/DDBJ databases">
        <authorList>
            <person name="Kucharzyk K."/>
            <person name="Murdoch R.W."/>
            <person name="Higgins S."/>
            <person name="Loffler F."/>
        </authorList>
    </citation>
    <scope>NUCLEOTIDE SEQUENCE</scope>
</reference>
<proteinExistence type="predicted"/>
<dbReference type="AlphaFoldDB" id="A0A645C296"/>
<accession>A0A645C296</accession>
<dbReference type="Pfam" id="PF12864">
    <property type="entry name" value="DUF3822"/>
    <property type="match status" value="1"/>
</dbReference>
<sequence>MHLTITRVTGNNKMPIIVNSQPQLGKTTEYRLSIQADLNGFSFSVTDPLQKKLLFLFGSEFTMEGQDMDLFSKRSLSLFKEQQLLRSQYSSVEILFGTSKFATVPGKIYKSEEDLQILQRLHILDELDEIHSHIIPQEDMVVVYPVNSTFLNIIKEFQPKFSVFPTIGTYITYLPCFHDYNKIFFQYFKGVVTVIAAEGSRIVLCNSYPAAHFNSALYFLLLAMKEVQFNAEQTTVFISGNIKDLEVYDIAKYFSKVKYFRNPEIPLPDFTAELRYSTLLFER</sequence>
<gene>
    <name evidence="1" type="ORF">SDC9_116418</name>
</gene>